<evidence type="ECO:0000313" key="1">
    <source>
        <dbReference type="EMBL" id="MDX3020590.1"/>
    </source>
</evidence>
<keyword evidence="2" id="KW-1185">Reference proteome</keyword>
<protein>
    <submittedName>
        <fullName evidence="1">Uncharacterized protein</fullName>
    </submittedName>
</protein>
<accession>A0ABU4LY09</accession>
<name>A0ABU4LY09_9ACTN</name>
<proteinExistence type="predicted"/>
<reference evidence="1 2" key="1">
    <citation type="journal article" date="2023" name="Microb. Genom.">
        <title>Mesoterricola silvestris gen. nov., sp. nov., Mesoterricola sediminis sp. nov., Geothrix oryzae sp. nov., Geothrix edaphica sp. nov., Geothrix rubra sp. nov., and Geothrix limicola sp. nov., six novel members of Acidobacteriota isolated from soils.</title>
        <authorList>
            <person name="Weisberg A.J."/>
            <person name="Pearce E."/>
            <person name="Kramer C.G."/>
            <person name="Chang J.H."/>
            <person name="Clarke C.R."/>
        </authorList>
    </citation>
    <scope>NUCLEOTIDE SEQUENCE [LARGE SCALE GENOMIC DNA]</scope>
    <source>
        <strain evidence="1 2">NB05-1H</strain>
    </source>
</reference>
<gene>
    <name evidence="1" type="ORF">PV666_22250</name>
</gene>
<comment type="caution">
    <text evidence="1">The sequence shown here is derived from an EMBL/GenBank/DDBJ whole genome shotgun (WGS) entry which is preliminary data.</text>
</comment>
<dbReference type="RefSeq" id="WP_107399770.1">
    <property type="nucleotide sequence ID" value="NZ_CP122369.1"/>
</dbReference>
<sequence length="132" mass="15397">MNDKELIQALHDRPGVFGLNGYYYPTTMLLQGFDLARSGGLLYGFREWLIVRRNECSSLQWHLLVIQEALPGVDVGGWKEPDHFTPNENRQIVDRLFSLILEFLEIRKDERKLGRVYAQYEAIYKKALRAVP</sequence>
<dbReference type="Proteomes" id="UP001272987">
    <property type="component" value="Unassembled WGS sequence"/>
</dbReference>
<evidence type="ECO:0000313" key="2">
    <source>
        <dbReference type="Proteomes" id="UP001272987"/>
    </source>
</evidence>
<dbReference type="EMBL" id="JARAWP010000012">
    <property type="protein sequence ID" value="MDX3020590.1"/>
    <property type="molecule type" value="Genomic_DNA"/>
</dbReference>
<organism evidence="1 2">
    <name type="scientific">Streptomyces acidiscabies</name>
    <dbReference type="NCBI Taxonomy" id="42234"/>
    <lineage>
        <taxon>Bacteria</taxon>
        <taxon>Bacillati</taxon>
        <taxon>Actinomycetota</taxon>
        <taxon>Actinomycetes</taxon>
        <taxon>Kitasatosporales</taxon>
        <taxon>Streptomycetaceae</taxon>
        <taxon>Streptomyces</taxon>
    </lineage>
</organism>